<evidence type="ECO:0008006" key="5">
    <source>
        <dbReference type="Google" id="ProtNLM"/>
    </source>
</evidence>
<dbReference type="Proteomes" id="UP000230069">
    <property type="component" value="Unassembled WGS sequence"/>
</dbReference>
<evidence type="ECO:0000313" key="3">
    <source>
        <dbReference type="EMBL" id="PIA51292.1"/>
    </source>
</evidence>
<sequence>MGYFAWSLMDDFESSSGYSIRYGLWFVDRNNNLKRLTKSSVDWYRSFLAMNSSQLNIYDSANDIVEAKGSI</sequence>
<dbReference type="OrthoDB" id="65569at2759"/>
<gene>
    <name evidence="3" type="ORF">AQUCO_01100257v1</name>
</gene>
<name>A0A2G5E698_AQUCA</name>
<dbReference type="STRING" id="218851.A0A2G5E698"/>
<accession>A0A2G5E698</accession>
<comment type="similarity">
    <text evidence="1 2">Belongs to the glycosyl hydrolase 1 family.</text>
</comment>
<proteinExistence type="inferred from homology"/>
<dbReference type="EMBL" id="KZ305028">
    <property type="protein sequence ID" value="PIA51292.1"/>
    <property type="molecule type" value="Genomic_DNA"/>
</dbReference>
<dbReference type="PANTHER" id="PTHR10353">
    <property type="entry name" value="GLYCOSYL HYDROLASE"/>
    <property type="match status" value="1"/>
</dbReference>
<evidence type="ECO:0000313" key="4">
    <source>
        <dbReference type="Proteomes" id="UP000230069"/>
    </source>
</evidence>
<dbReference type="InterPro" id="IPR001360">
    <property type="entry name" value="Glyco_hydro_1"/>
</dbReference>
<dbReference type="PANTHER" id="PTHR10353:SF175">
    <property type="entry name" value="BETA-GLUCOSIDASE 18-LIKE ISOFORM X1"/>
    <property type="match status" value="1"/>
</dbReference>
<dbReference type="InterPro" id="IPR017853">
    <property type="entry name" value="GH"/>
</dbReference>
<evidence type="ECO:0000256" key="1">
    <source>
        <dbReference type="ARBA" id="ARBA00010838"/>
    </source>
</evidence>
<organism evidence="3 4">
    <name type="scientific">Aquilegia coerulea</name>
    <name type="common">Rocky mountain columbine</name>
    <dbReference type="NCBI Taxonomy" id="218851"/>
    <lineage>
        <taxon>Eukaryota</taxon>
        <taxon>Viridiplantae</taxon>
        <taxon>Streptophyta</taxon>
        <taxon>Embryophyta</taxon>
        <taxon>Tracheophyta</taxon>
        <taxon>Spermatophyta</taxon>
        <taxon>Magnoliopsida</taxon>
        <taxon>Ranunculales</taxon>
        <taxon>Ranunculaceae</taxon>
        <taxon>Thalictroideae</taxon>
        <taxon>Aquilegia</taxon>
    </lineage>
</organism>
<dbReference type="AlphaFoldDB" id="A0A2G5E698"/>
<dbReference type="GO" id="GO:0008422">
    <property type="term" value="F:beta-glucosidase activity"/>
    <property type="evidence" value="ECO:0007669"/>
    <property type="project" value="TreeGrafter"/>
</dbReference>
<protein>
    <recommendedName>
        <fullName evidence="5">Beta-glucosidase</fullName>
    </recommendedName>
</protein>
<dbReference type="SUPFAM" id="SSF51445">
    <property type="entry name" value="(Trans)glycosidases"/>
    <property type="match status" value="1"/>
</dbReference>
<reference evidence="3 4" key="1">
    <citation type="submission" date="2017-09" db="EMBL/GenBank/DDBJ databases">
        <title>WGS assembly of Aquilegia coerulea Goldsmith.</title>
        <authorList>
            <person name="Hodges S."/>
            <person name="Kramer E."/>
            <person name="Nordborg M."/>
            <person name="Tomkins J."/>
            <person name="Borevitz J."/>
            <person name="Derieg N."/>
            <person name="Yan J."/>
            <person name="Mihaltcheva S."/>
            <person name="Hayes R.D."/>
            <person name="Rokhsar D."/>
        </authorList>
    </citation>
    <scope>NUCLEOTIDE SEQUENCE [LARGE SCALE GENOMIC DNA]</scope>
    <source>
        <strain evidence="4">cv. Goldsmith</strain>
    </source>
</reference>
<dbReference type="GO" id="GO:0005975">
    <property type="term" value="P:carbohydrate metabolic process"/>
    <property type="evidence" value="ECO:0007669"/>
    <property type="project" value="InterPro"/>
</dbReference>
<evidence type="ECO:0000256" key="2">
    <source>
        <dbReference type="RuleBase" id="RU003690"/>
    </source>
</evidence>
<keyword evidence="4" id="KW-1185">Reference proteome</keyword>
<dbReference type="InParanoid" id="A0A2G5E698"/>
<dbReference type="Gene3D" id="3.20.20.80">
    <property type="entry name" value="Glycosidases"/>
    <property type="match status" value="1"/>
</dbReference>
<dbReference type="Pfam" id="PF00232">
    <property type="entry name" value="Glyco_hydro_1"/>
    <property type="match status" value="1"/>
</dbReference>